<protein>
    <submittedName>
        <fullName evidence="2">Uncharacterized protein</fullName>
    </submittedName>
</protein>
<feature type="region of interest" description="Disordered" evidence="1">
    <location>
        <begin position="79"/>
        <end position="140"/>
    </location>
</feature>
<reference evidence="2" key="1">
    <citation type="submission" date="2023-06" db="EMBL/GenBank/DDBJ databases">
        <authorList>
            <consortium name="Lawrence Berkeley National Laboratory"/>
            <person name="Ahrendt S."/>
            <person name="Sahu N."/>
            <person name="Indic B."/>
            <person name="Wong-Bajracharya J."/>
            <person name="Merenyi Z."/>
            <person name="Ke H.-M."/>
            <person name="Monk M."/>
            <person name="Kocsube S."/>
            <person name="Drula E."/>
            <person name="Lipzen A."/>
            <person name="Balint B."/>
            <person name="Henrissat B."/>
            <person name="Andreopoulos B."/>
            <person name="Martin F.M."/>
            <person name="Harder C.B."/>
            <person name="Rigling D."/>
            <person name="Ford K.L."/>
            <person name="Foster G.D."/>
            <person name="Pangilinan J."/>
            <person name="Papanicolaou A."/>
            <person name="Barry K."/>
            <person name="LaButti K."/>
            <person name="Viragh M."/>
            <person name="Koriabine M."/>
            <person name="Yan M."/>
            <person name="Riley R."/>
            <person name="Champramary S."/>
            <person name="Plett K.L."/>
            <person name="Tsai I.J."/>
            <person name="Slot J."/>
            <person name="Sipos G."/>
            <person name="Plett J."/>
            <person name="Nagy L.G."/>
            <person name="Grigoriev I.V."/>
        </authorList>
    </citation>
    <scope>NUCLEOTIDE SEQUENCE</scope>
    <source>
        <strain evidence="2">ICMP 16352</strain>
    </source>
</reference>
<comment type="caution">
    <text evidence="2">The sequence shown here is derived from an EMBL/GenBank/DDBJ whole genome shotgun (WGS) entry which is preliminary data.</text>
</comment>
<proteinExistence type="predicted"/>
<dbReference type="Proteomes" id="UP001175227">
    <property type="component" value="Unassembled WGS sequence"/>
</dbReference>
<feature type="compositionally biased region" description="Basic residues" evidence="1">
    <location>
        <begin position="116"/>
        <end position="125"/>
    </location>
</feature>
<feature type="region of interest" description="Disordered" evidence="1">
    <location>
        <begin position="1"/>
        <end position="48"/>
    </location>
</feature>
<accession>A0AA39UJJ2</accession>
<name>A0AA39UJJ2_9AGAR</name>
<evidence type="ECO:0000313" key="2">
    <source>
        <dbReference type="EMBL" id="KAK0481440.1"/>
    </source>
</evidence>
<keyword evidence="3" id="KW-1185">Reference proteome</keyword>
<evidence type="ECO:0000313" key="3">
    <source>
        <dbReference type="Proteomes" id="UP001175227"/>
    </source>
</evidence>
<dbReference type="AlphaFoldDB" id="A0AA39UJJ2"/>
<gene>
    <name evidence="2" type="ORF">IW261DRAFT_1074643</name>
</gene>
<sequence length="214" mass="23436">MSDESSTAPSLVDSSDLSTPELSPPASDSESSNDGAFFSALSSSDETPDVMTDISVHISSKTKSPIAFEFPTMNVQYTSPEKILRVGKNTRPRVSPRRPAPLPLGDSLPSSPTYSRPRKLQKPKRNFSESDTSAPSSPSFFSRPVGLLRWATGYVPMKPSYRTRRSSLPSIPSASTFSTHNVQARANERTVKFQSPLHEENVRHHSSVHVSFAN</sequence>
<dbReference type="EMBL" id="JAUEPR010000008">
    <property type="protein sequence ID" value="KAK0481440.1"/>
    <property type="molecule type" value="Genomic_DNA"/>
</dbReference>
<evidence type="ECO:0000256" key="1">
    <source>
        <dbReference type="SAM" id="MobiDB-lite"/>
    </source>
</evidence>
<feature type="compositionally biased region" description="Low complexity" evidence="1">
    <location>
        <begin position="129"/>
        <end position="140"/>
    </location>
</feature>
<feature type="compositionally biased region" description="Low complexity" evidence="1">
    <location>
        <begin position="103"/>
        <end position="112"/>
    </location>
</feature>
<organism evidence="2 3">
    <name type="scientific">Armillaria novae-zelandiae</name>
    <dbReference type="NCBI Taxonomy" id="153914"/>
    <lineage>
        <taxon>Eukaryota</taxon>
        <taxon>Fungi</taxon>
        <taxon>Dikarya</taxon>
        <taxon>Basidiomycota</taxon>
        <taxon>Agaricomycotina</taxon>
        <taxon>Agaricomycetes</taxon>
        <taxon>Agaricomycetidae</taxon>
        <taxon>Agaricales</taxon>
        <taxon>Marasmiineae</taxon>
        <taxon>Physalacriaceae</taxon>
        <taxon>Armillaria</taxon>
    </lineage>
</organism>
<feature type="compositionally biased region" description="Polar residues" evidence="1">
    <location>
        <begin position="1"/>
        <end position="45"/>
    </location>
</feature>